<dbReference type="PROSITE" id="PS00150">
    <property type="entry name" value="ACYLPHOSPHATASE_1"/>
    <property type="match status" value="1"/>
</dbReference>
<evidence type="ECO:0000256" key="2">
    <source>
        <dbReference type="ARBA" id="ARBA00012150"/>
    </source>
</evidence>
<keyword evidence="9" id="KW-1185">Reference proteome</keyword>
<dbReference type="PROSITE" id="PS51160">
    <property type="entry name" value="ACYLPHOSPHATASE_3"/>
    <property type="match status" value="1"/>
</dbReference>
<dbReference type="Gene3D" id="3.30.70.100">
    <property type="match status" value="1"/>
</dbReference>
<dbReference type="Proteomes" id="UP000523955">
    <property type="component" value="Unassembled WGS sequence"/>
</dbReference>
<comment type="similarity">
    <text evidence="1 6">Belongs to the acylphosphatase family.</text>
</comment>
<organism evidence="8 9">
    <name type="scientific">Nocardioides luti</name>
    <dbReference type="NCBI Taxonomy" id="2761101"/>
    <lineage>
        <taxon>Bacteria</taxon>
        <taxon>Bacillati</taxon>
        <taxon>Actinomycetota</taxon>
        <taxon>Actinomycetes</taxon>
        <taxon>Propionibacteriales</taxon>
        <taxon>Nocardioidaceae</taxon>
        <taxon>Nocardioides</taxon>
    </lineage>
</organism>
<sequence>MTTAVDVRVTGRVQGVSFRMATQQEAAQLGVAGWVSNEPDGSVAGHFEGPQEAVDALVAWCGEGPAYASVDGVAVHPSAVGGHTAFEVR</sequence>
<dbReference type="EC" id="3.6.1.7" evidence="2 5"/>
<evidence type="ECO:0000259" key="7">
    <source>
        <dbReference type="PROSITE" id="PS51160"/>
    </source>
</evidence>
<dbReference type="SUPFAM" id="SSF54975">
    <property type="entry name" value="Acylphosphatase/BLUF domain-like"/>
    <property type="match status" value="1"/>
</dbReference>
<reference evidence="8 9" key="1">
    <citation type="submission" date="2020-08" db="EMBL/GenBank/DDBJ databases">
        <authorList>
            <person name="Seo M.-J."/>
        </authorList>
    </citation>
    <scope>NUCLEOTIDE SEQUENCE [LARGE SCALE GENOMIC DNA]</scope>
    <source>
        <strain evidence="8 9">KIGAM211</strain>
    </source>
</reference>
<keyword evidence="5" id="KW-0378">Hydrolase</keyword>
<dbReference type="Pfam" id="PF00708">
    <property type="entry name" value="Acylphosphatase"/>
    <property type="match status" value="1"/>
</dbReference>
<dbReference type="InterPro" id="IPR001792">
    <property type="entry name" value="Acylphosphatase-like_dom"/>
</dbReference>
<dbReference type="InterPro" id="IPR017968">
    <property type="entry name" value="Acylphosphatase_CS"/>
</dbReference>
<evidence type="ECO:0000256" key="3">
    <source>
        <dbReference type="ARBA" id="ARBA00015991"/>
    </source>
</evidence>
<proteinExistence type="inferred from homology"/>
<feature type="domain" description="Acylphosphatase-like" evidence="7">
    <location>
        <begin position="4"/>
        <end position="89"/>
    </location>
</feature>
<dbReference type="PANTHER" id="PTHR47268">
    <property type="entry name" value="ACYLPHOSPHATASE"/>
    <property type="match status" value="1"/>
</dbReference>
<dbReference type="PRINTS" id="PR00112">
    <property type="entry name" value="ACYLPHPHTASE"/>
</dbReference>
<comment type="catalytic activity">
    <reaction evidence="4 5">
        <text>an acyl phosphate + H2O = a carboxylate + phosphate + H(+)</text>
        <dbReference type="Rhea" id="RHEA:14965"/>
        <dbReference type="ChEBI" id="CHEBI:15377"/>
        <dbReference type="ChEBI" id="CHEBI:15378"/>
        <dbReference type="ChEBI" id="CHEBI:29067"/>
        <dbReference type="ChEBI" id="CHEBI:43474"/>
        <dbReference type="ChEBI" id="CHEBI:59918"/>
        <dbReference type="EC" id="3.6.1.7"/>
    </reaction>
</comment>
<dbReference type="InterPro" id="IPR020456">
    <property type="entry name" value="Acylphosphatase"/>
</dbReference>
<dbReference type="RefSeq" id="WP_185253451.1">
    <property type="nucleotide sequence ID" value="NZ_JACKXE010000001.1"/>
</dbReference>
<dbReference type="InterPro" id="IPR036046">
    <property type="entry name" value="Acylphosphatase-like_dom_sf"/>
</dbReference>
<comment type="caution">
    <text evidence="8">The sequence shown here is derived from an EMBL/GenBank/DDBJ whole genome shotgun (WGS) entry which is preliminary data.</text>
</comment>
<gene>
    <name evidence="8" type="ORF">H5V45_13755</name>
</gene>
<evidence type="ECO:0000256" key="5">
    <source>
        <dbReference type="PROSITE-ProRule" id="PRU00520"/>
    </source>
</evidence>
<protein>
    <recommendedName>
        <fullName evidence="3 5">acylphosphatase</fullName>
        <ecNumber evidence="2 5">3.6.1.7</ecNumber>
    </recommendedName>
</protein>
<dbReference type="AlphaFoldDB" id="A0A7X0RHI5"/>
<dbReference type="GO" id="GO:0003998">
    <property type="term" value="F:acylphosphatase activity"/>
    <property type="evidence" value="ECO:0007669"/>
    <property type="project" value="UniProtKB-EC"/>
</dbReference>
<name>A0A7X0RHI5_9ACTN</name>
<feature type="active site" evidence="5">
    <location>
        <position position="37"/>
    </location>
</feature>
<evidence type="ECO:0000313" key="8">
    <source>
        <dbReference type="EMBL" id="MBB6628387.1"/>
    </source>
</evidence>
<dbReference type="EMBL" id="JACKXE010000001">
    <property type="protein sequence ID" value="MBB6628387.1"/>
    <property type="molecule type" value="Genomic_DNA"/>
</dbReference>
<evidence type="ECO:0000256" key="6">
    <source>
        <dbReference type="RuleBase" id="RU004168"/>
    </source>
</evidence>
<dbReference type="PANTHER" id="PTHR47268:SF4">
    <property type="entry name" value="ACYLPHOSPHATASE"/>
    <property type="match status" value="1"/>
</dbReference>
<evidence type="ECO:0000256" key="1">
    <source>
        <dbReference type="ARBA" id="ARBA00005614"/>
    </source>
</evidence>
<accession>A0A7X0RHI5</accession>
<feature type="active site" evidence="5">
    <location>
        <position position="19"/>
    </location>
</feature>
<evidence type="ECO:0000313" key="9">
    <source>
        <dbReference type="Proteomes" id="UP000523955"/>
    </source>
</evidence>
<evidence type="ECO:0000256" key="4">
    <source>
        <dbReference type="ARBA" id="ARBA00047645"/>
    </source>
</evidence>